<feature type="transmembrane region" description="Helical" evidence="1">
    <location>
        <begin position="148"/>
        <end position="167"/>
    </location>
</feature>
<sequence>MLFITSAMAEEQPLTISVDRTWGLFLGDEVNVNVDLGTTDIQVDKSSLPQENKRYGTWLYLKTIDVEARQLVFHYQVVNVPLKNTTIATPKFDVKGSDEKWMTIPETALTIGPALAVSGDDGLADIKARPDMKPMLITTTETMQQLKLFAGIALLCGLILAFWHFGWKTKHRQPFAQAVHNLSRLKWQRSLTNDDASRILHTAFNHTAGTVVVYGEIDKLLMQFPWLSPLEKDIKLFYTQSEQHFFARKAEQGADIESVRKLAKACRSKEMLA</sequence>
<accession>A0A0F9R8M3</accession>
<keyword evidence="1" id="KW-0812">Transmembrane</keyword>
<comment type="caution">
    <text evidence="2">The sequence shown here is derived from an EMBL/GenBank/DDBJ whole genome shotgun (WGS) entry which is preliminary data.</text>
</comment>
<dbReference type="AlphaFoldDB" id="A0A0F9R8M3"/>
<name>A0A0F9R8M3_9ZZZZ</name>
<protein>
    <recommendedName>
        <fullName evidence="3">MxaA protein</fullName>
    </recommendedName>
</protein>
<proteinExistence type="predicted"/>
<gene>
    <name evidence="2" type="ORF">LCGC14_0625290</name>
</gene>
<reference evidence="2" key="1">
    <citation type="journal article" date="2015" name="Nature">
        <title>Complex archaea that bridge the gap between prokaryotes and eukaryotes.</title>
        <authorList>
            <person name="Spang A."/>
            <person name="Saw J.H."/>
            <person name="Jorgensen S.L."/>
            <person name="Zaremba-Niedzwiedzka K."/>
            <person name="Martijn J."/>
            <person name="Lind A.E."/>
            <person name="van Eijk R."/>
            <person name="Schleper C."/>
            <person name="Guy L."/>
            <person name="Ettema T.J."/>
        </authorList>
    </citation>
    <scope>NUCLEOTIDE SEQUENCE</scope>
</reference>
<evidence type="ECO:0000256" key="1">
    <source>
        <dbReference type="SAM" id="Phobius"/>
    </source>
</evidence>
<keyword evidence="1" id="KW-1133">Transmembrane helix</keyword>
<keyword evidence="1" id="KW-0472">Membrane</keyword>
<dbReference type="EMBL" id="LAZR01001075">
    <property type="protein sequence ID" value="KKN51189.1"/>
    <property type="molecule type" value="Genomic_DNA"/>
</dbReference>
<evidence type="ECO:0008006" key="3">
    <source>
        <dbReference type="Google" id="ProtNLM"/>
    </source>
</evidence>
<organism evidence="2">
    <name type="scientific">marine sediment metagenome</name>
    <dbReference type="NCBI Taxonomy" id="412755"/>
    <lineage>
        <taxon>unclassified sequences</taxon>
        <taxon>metagenomes</taxon>
        <taxon>ecological metagenomes</taxon>
    </lineage>
</organism>
<evidence type="ECO:0000313" key="2">
    <source>
        <dbReference type="EMBL" id="KKN51189.1"/>
    </source>
</evidence>